<gene>
    <name evidence="3" type="ORF">GO493_02690</name>
</gene>
<dbReference type="InterPro" id="IPR002656">
    <property type="entry name" value="Acyl_transf_3_dom"/>
</dbReference>
<organism evidence="3 4">
    <name type="scientific">Chitinophaga tropicalis</name>
    <dbReference type="NCBI Taxonomy" id="2683588"/>
    <lineage>
        <taxon>Bacteria</taxon>
        <taxon>Pseudomonadati</taxon>
        <taxon>Bacteroidota</taxon>
        <taxon>Chitinophagia</taxon>
        <taxon>Chitinophagales</taxon>
        <taxon>Chitinophagaceae</taxon>
        <taxon>Chitinophaga</taxon>
    </lineage>
</organism>
<dbReference type="GO" id="GO:0000271">
    <property type="term" value="P:polysaccharide biosynthetic process"/>
    <property type="evidence" value="ECO:0007669"/>
    <property type="project" value="TreeGrafter"/>
</dbReference>
<feature type="transmembrane region" description="Helical" evidence="1">
    <location>
        <begin position="145"/>
        <end position="164"/>
    </location>
</feature>
<dbReference type="Proteomes" id="UP000461730">
    <property type="component" value="Unassembled WGS sequence"/>
</dbReference>
<dbReference type="GO" id="GO:0016020">
    <property type="term" value="C:membrane"/>
    <property type="evidence" value="ECO:0007669"/>
    <property type="project" value="TreeGrafter"/>
</dbReference>
<dbReference type="RefSeq" id="WP_157304565.1">
    <property type="nucleotide sequence ID" value="NZ_WRXN01000001.1"/>
</dbReference>
<feature type="transmembrane region" description="Helical" evidence="1">
    <location>
        <begin position="92"/>
        <end position="117"/>
    </location>
</feature>
<keyword evidence="1" id="KW-0472">Membrane</keyword>
<keyword evidence="1" id="KW-1133">Transmembrane helix</keyword>
<accession>A0A7K1TYG2</accession>
<evidence type="ECO:0000313" key="4">
    <source>
        <dbReference type="Proteomes" id="UP000461730"/>
    </source>
</evidence>
<dbReference type="PANTHER" id="PTHR23028">
    <property type="entry name" value="ACETYLTRANSFERASE"/>
    <property type="match status" value="1"/>
</dbReference>
<feature type="domain" description="Acyltransferase 3" evidence="2">
    <location>
        <begin position="13"/>
        <end position="342"/>
    </location>
</feature>
<feature type="transmembrane region" description="Helical" evidence="1">
    <location>
        <begin position="302"/>
        <end position="320"/>
    </location>
</feature>
<protein>
    <submittedName>
        <fullName evidence="3">Acyltransferase family protein</fullName>
    </submittedName>
</protein>
<proteinExistence type="predicted"/>
<reference evidence="3 4" key="1">
    <citation type="submission" date="2019-12" db="EMBL/GenBank/DDBJ databases">
        <title>Chitinophaga sp. strain ysch24 (GDMCC 1.1355), whole genome shotgun sequence.</title>
        <authorList>
            <person name="Zhang X."/>
        </authorList>
    </citation>
    <scope>NUCLEOTIDE SEQUENCE [LARGE SCALE GENOMIC DNA]</scope>
    <source>
        <strain evidence="4">ysch24</strain>
    </source>
</reference>
<dbReference type="GO" id="GO:0016747">
    <property type="term" value="F:acyltransferase activity, transferring groups other than amino-acyl groups"/>
    <property type="evidence" value="ECO:0007669"/>
    <property type="project" value="InterPro"/>
</dbReference>
<evidence type="ECO:0000256" key="1">
    <source>
        <dbReference type="SAM" id="Phobius"/>
    </source>
</evidence>
<keyword evidence="3" id="KW-0808">Transferase</keyword>
<feature type="transmembrane region" description="Helical" evidence="1">
    <location>
        <begin position="244"/>
        <end position="263"/>
    </location>
</feature>
<sequence>MSNIRAASMDRIRSLDGLRAISILMVLLAHARSTMPAQLGDSKAMLFLADSYLGVKIFFVISGYLITRLLIRERAQTGSIDIKHFYIRRAFRIFPIFYLYIISVLVIKLFFVSAIFVDYTKLGLASVYLWNYQHLFTSVPDPNGGWFFGHFWSLSMEEQFYLLWPIMFLKIPKEKLVKVVAGIIVLMPAIRVATYFLMPGSRGQIAMMLQTGGDSILIGCLGALLESNISLREKYEPYLRNNYILAGVLAFVLVINKLLLFRFPGAYDMIIGKSLLNIGIMYLIFWSVYVPSKFAGILNMKGVVFIGVLSYSLYIWQQLFLHSNFNSWVNQFPQNLGIVFLVGYISYQFIEKPILGLKSRFGKGKIKPLREEEIKIAV</sequence>
<keyword evidence="3" id="KW-0012">Acyltransferase</keyword>
<feature type="transmembrane region" description="Helical" evidence="1">
    <location>
        <begin position="204"/>
        <end position="224"/>
    </location>
</feature>
<keyword evidence="4" id="KW-1185">Reference proteome</keyword>
<keyword evidence="1" id="KW-0812">Transmembrane</keyword>
<dbReference type="InterPro" id="IPR050879">
    <property type="entry name" value="Acyltransferase_3"/>
</dbReference>
<dbReference type="AlphaFoldDB" id="A0A7K1TYG2"/>
<evidence type="ECO:0000259" key="2">
    <source>
        <dbReference type="Pfam" id="PF01757"/>
    </source>
</evidence>
<comment type="caution">
    <text evidence="3">The sequence shown here is derived from an EMBL/GenBank/DDBJ whole genome shotgun (WGS) entry which is preliminary data.</text>
</comment>
<evidence type="ECO:0000313" key="3">
    <source>
        <dbReference type="EMBL" id="MVT07154.1"/>
    </source>
</evidence>
<feature type="transmembrane region" description="Helical" evidence="1">
    <location>
        <begin position="269"/>
        <end position="290"/>
    </location>
</feature>
<name>A0A7K1TYG2_9BACT</name>
<dbReference type="Pfam" id="PF01757">
    <property type="entry name" value="Acyl_transf_3"/>
    <property type="match status" value="1"/>
</dbReference>
<feature type="transmembrane region" description="Helical" evidence="1">
    <location>
        <begin position="52"/>
        <end position="71"/>
    </location>
</feature>
<feature type="transmembrane region" description="Helical" evidence="1">
    <location>
        <begin position="176"/>
        <end position="198"/>
    </location>
</feature>
<feature type="transmembrane region" description="Helical" evidence="1">
    <location>
        <begin position="332"/>
        <end position="350"/>
    </location>
</feature>
<dbReference type="EMBL" id="WRXN01000001">
    <property type="protein sequence ID" value="MVT07154.1"/>
    <property type="molecule type" value="Genomic_DNA"/>
</dbReference>
<dbReference type="PANTHER" id="PTHR23028:SF53">
    <property type="entry name" value="ACYL_TRANSF_3 DOMAIN-CONTAINING PROTEIN"/>
    <property type="match status" value="1"/>
</dbReference>